<dbReference type="InterPro" id="IPR001128">
    <property type="entry name" value="Cyt_P450"/>
</dbReference>
<dbReference type="PANTHER" id="PTHR46300:SF9">
    <property type="entry name" value="P450, PUTATIVE-RELATED"/>
    <property type="match status" value="1"/>
</dbReference>
<evidence type="ECO:0000313" key="8">
    <source>
        <dbReference type="Proteomes" id="UP000801864"/>
    </source>
</evidence>
<keyword evidence="4 5" id="KW-0408">Iron</keyword>
<dbReference type="GO" id="GO:0016705">
    <property type="term" value="F:oxidoreductase activity, acting on paired donors, with incorporation or reduction of molecular oxygen"/>
    <property type="evidence" value="ECO:0007669"/>
    <property type="project" value="InterPro"/>
</dbReference>
<evidence type="ECO:0000256" key="1">
    <source>
        <dbReference type="ARBA" id="ARBA00010617"/>
    </source>
</evidence>
<keyword evidence="5" id="KW-0349">Heme</keyword>
<dbReference type="GO" id="GO:0020037">
    <property type="term" value="F:heme binding"/>
    <property type="evidence" value="ECO:0007669"/>
    <property type="project" value="InterPro"/>
</dbReference>
<dbReference type="EMBL" id="QLNT01000007">
    <property type="protein sequence ID" value="KAF3072709.1"/>
    <property type="molecule type" value="Genomic_DNA"/>
</dbReference>
<dbReference type="AlphaFoldDB" id="A0A9P4XGX5"/>
<protein>
    <submittedName>
        <fullName evidence="7">Phenylacetate 2-hydroxylase</fullName>
    </submittedName>
</protein>
<dbReference type="PRINTS" id="PR00385">
    <property type="entry name" value="P450"/>
</dbReference>
<evidence type="ECO:0000256" key="5">
    <source>
        <dbReference type="PIRSR" id="PIRSR602401-1"/>
    </source>
</evidence>
<comment type="similarity">
    <text evidence="1">Belongs to the cytochrome P450 family.</text>
</comment>
<dbReference type="Proteomes" id="UP000801864">
    <property type="component" value="Unassembled WGS sequence"/>
</dbReference>
<gene>
    <name evidence="7" type="ORF">CFAM422_005068</name>
</gene>
<keyword evidence="3" id="KW-0560">Oxidoreductase</keyword>
<name>A0A9P4XGX5_9HYPO</name>
<dbReference type="InterPro" id="IPR036396">
    <property type="entry name" value="Cyt_P450_sf"/>
</dbReference>
<dbReference type="Pfam" id="PF00067">
    <property type="entry name" value="p450"/>
    <property type="match status" value="1"/>
</dbReference>
<accession>A0A9P4XGX5</accession>
<evidence type="ECO:0000256" key="3">
    <source>
        <dbReference type="ARBA" id="ARBA00023002"/>
    </source>
</evidence>
<dbReference type="GO" id="GO:0005506">
    <property type="term" value="F:iron ion binding"/>
    <property type="evidence" value="ECO:0007669"/>
    <property type="project" value="InterPro"/>
</dbReference>
<evidence type="ECO:0000313" key="7">
    <source>
        <dbReference type="EMBL" id="KAF3072709.1"/>
    </source>
</evidence>
<feature type="non-terminal residue" evidence="7">
    <location>
        <position position="550"/>
    </location>
</feature>
<dbReference type="SUPFAM" id="SSF48264">
    <property type="entry name" value="Cytochrome P450"/>
    <property type="match status" value="1"/>
</dbReference>
<keyword evidence="6" id="KW-0812">Transmembrane</keyword>
<evidence type="ECO:0000256" key="2">
    <source>
        <dbReference type="ARBA" id="ARBA00022723"/>
    </source>
</evidence>
<dbReference type="Gene3D" id="1.10.630.10">
    <property type="entry name" value="Cytochrome P450"/>
    <property type="match status" value="1"/>
</dbReference>
<dbReference type="InterPro" id="IPR050364">
    <property type="entry name" value="Cytochrome_P450_fung"/>
</dbReference>
<comment type="cofactor">
    <cofactor evidence="5">
        <name>heme</name>
        <dbReference type="ChEBI" id="CHEBI:30413"/>
    </cofactor>
</comment>
<organism evidence="7 8">
    <name type="scientific">Trichoderma lentiforme</name>
    <dbReference type="NCBI Taxonomy" id="1567552"/>
    <lineage>
        <taxon>Eukaryota</taxon>
        <taxon>Fungi</taxon>
        <taxon>Dikarya</taxon>
        <taxon>Ascomycota</taxon>
        <taxon>Pezizomycotina</taxon>
        <taxon>Sordariomycetes</taxon>
        <taxon>Hypocreomycetidae</taxon>
        <taxon>Hypocreales</taxon>
        <taxon>Hypocreaceae</taxon>
        <taxon>Trichoderma</taxon>
    </lineage>
</organism>
<reference evidence="7 8" key="1">
    <citation type="submission" date="2018-06" db="EMBL/GenBank/DDBJ databases">
        <title>Genome analysis of cellulolytic fungus Trichoderma lentiforme CFAM-422.</title>
        <authorList>
            <person name="Steindorff A.S."/>
            <person name="Formighieri E.F."/>
            <person name="Midorikawa G.E.O."/>
            <person name="Tamietti M.S."/>
            <person name="Ramos E.Z."/>
            <person name="Silva A.S."/>
            <person name="Bon E.P.S."/>
            <person name="Mendes T.D."/>
            <person name="Damaso M.C.T."/>
            <person name="Favaro L.C.L."/>
        </authorList>
    </citation>
    <scope>NUCLEOTIDE SEQUENCE [LARGE SCALE GENOMIC DNA]</scope>
    <source>
        <strain evidence="7 8">CFAM-422</strain>
    </source>
</reference>
<keyword evidence="6" id="KW-1133">Transmembrane helix</keyword>
<evidence type="ECO:0000256" key="4">
    <source>
        <dbReference type="ARBA" id="ARBA00023004"/>
    </source>
</evidence>
<keyword evidence="2 5" id="KW-0479">Metal-binding</keyword>
<sequence length="550" mass="63015">NTISNSLTLYQQQVSRHDFLYQPHRCTLVYFSKMHPFTPFFVIAAIIAIAIRWMNKTDIPKIKNLPELPGVPLFGSLFLLGKHHARNCARLAKTYGDVFQVRLGNRRFIYANSFEGVKELWIKNQAALISRPTFWTFHNVVSKTQGVYTLGTSPWNESVKRARKAAATALNRQAVQTYLPFIDLESTTSINELVQNIKNGYDVDPNGYFQRFSLNISLTLCYGIRIDGTVRDHTLNEVVQVERELGNIRGIAHNWQDYVPLLRLWPGFKTNAIKFRSRRDEYILDFYEQLKQRIAAGTDNPCIAGNVLKNPEAKLEDNELKSICLTMVAAGLDTLPGNINMTIAYLSSPHGQEIQDHMYEEILKAYPNEDPWDACLTEERCEFVVSFIKEVLRFWSTLNLSFNRQSIRDITYKGATIPAGTPFLMNMWAANHDPKQFHHPMDFIPDRFVGVSEAGQGTQHYGYGAGTRMCAGAHLANRELYVIFIRLVLAFHIRETTHVKDRPILDTIECNSVPTSMVTQPKPFKVRFIPRNQQQLEKWIASSKEKTAYL</sequence>
<proteinExistence type="inferred from homology"/>
<feature type="binding site" description="axial binding residue" evidence="5">
    <location>
        <position position="470"/>
    </location>
    <ligand>
        <name>heme</name>
        <dbReference type="ChEBI" id="CHEBI:30413"/>
    </ligand>
    <ligandPart>
        <name>Fe</name>
        <dbReference type="ChEBI" id="CHEBI:18248"/>
    </ligandPart>
</feature>
<dbReference type="GO" id="GO:0004497">
    <property type="term" value="F:monooxygenase activity"/>
    <property type="evidence" value="ECO:0007669"/>
    <property type="project" value="InterPro"/>
</dbReference>
<keyword evidence="6" id="KW-0472">Membrane</keyword>
<feature type="transmembrane region" description="Helical" evidence="6">
    <location>
        <begin position="37"/>
        <end position="54"/>
    </location>
</feature>
<comment type="caution">
    <text evidence="7">The sequence shown here is derived from an EMBL/GenBank/DDBJ whole genome shotgun (WGS) entry which is preliminary data.</text>
</comment>
<dbReference type="InterPro" id="IPR002401">
    <property type="entry name" value="Cyt_P450_E_grp-I"/>
</dbReference>
<evidence type="ECO:0000256" key="6">
    <source>
        <dbReference type="SAM" id="Phobius"/>
    </source>
</evidence>
<dbReference type="PANTHER" id="PTHR46300">
    <property type="entry name" value="P450, PUTATIVE (EUROFUNG)-RELATED-RELATED"/>
    <property type="match status" value="1"/>
</dbReference>
<dbReference type="PRINTS" id="PR00463">
    <property type="entry name" value="EP450I"/>
</dbReference>
<keyword evidence="8" id="KW-1185">Reference proteome</keyword>